<proteinExistence type="predicted"/>
<feature type="non-terminal residue" evidence="1">
    <location>
        <position position="1"/>
    </location>
</feature>
<reference evidence="1" key="2">
    <citation type="submission" date="2023-05" db="EMBL/GenBank/DDBJ databases">
        <authorList>
            <consortium name="Lawrence Berkeley National Laboratory"/>
            <person name="Steindorff A."/>
            <person name="Hensen N."/>
            <person name="Bonometti L."/>
            <person name="Westerberg I."/>
            <person name="Brannstrom I.O."/>
            <person name="Guillou S."/>
            <person name="Cros-Aarteil S."/>
            <person name="Calhoun S."/>
            <person name="Haridas S."/>
            <person name="Kuo A."/>
            <person name="Mondo S."/>
            <person name="Pangilinan J."/>
            <person name="Riley R."/>
            <person name="Labutti K."/>
            <person name="Andreopoulos B."/>
            <person name="Lipzen A."/>
            <person name="Chen C."/>
            <person name="Yanf M."/>
            <person name="Daum C."/>
            <person name="Ng V."/>
            <person name="Clum A."/>
            <person name="Ohm R."/>
            <person name="Martin F."/>
            <person name="Silar P."/>
            <person name="Natvig D."/>
            <person name="Lalanne C."/>
            <person name="Gautier V."/>
            <person name="Ament-Velasquez S.L."/>
            <person name="Kruys A."/>
            <person name="Hutchinson M.I."/>
            <person name="Powell A.J."/>
            <person name="Barry K."/>
            <person name="Miller A.N."/>
            <person name="Grigoriev I.V."/>
            <person name="Debuchy R."/>
            <person name="Gladieux P."/>
            <person name="Thoren M.H."/>
            <person name="Johannesson H."/>
        </authorList>
    </citation>
    <scope>NUCLEOTIDE SEQUENCE</scope>
    <source>
        <strain evidence="1">CBS 103.79</strain>
    </source>
</reference>
<dbReference type="Proteomes" id="UP001303889">
    <property type="component" value="Unassembled WGS sequence"/>
</dbReference>
<sequence>HLKPGGYFEAQELSYHFTSDDGTLTPATPYALRDYARYLAAGLHALGSNLDAVLTLADQMAAAGFEDVHRSTHKCPLGAWPRDERLRYCGLFLRTSIMDGLRGLSRRPLMALGWTQLQIEMFLVEVRKAVSNEGVHAYCTLHVVHGRKPLG</sequence>
<evidence type="ECO:0000313" key="2">
    <source>
        <dbReference type="Proteomes" id="UP001303889"/>
    </source>
</evidence>
<dbReference type="AlphaFoldDB" id="A0AAN6RNF7"/>
<dbReference type="SUPFAM" id="SSF53335">
    <property type="entry name" value="S-adenosyl-L-methionine-dependent methyltransferases"/>
    <property type="match status" value="1"/>
</dbReference>
<organism evidence="1 2">
    <name type="scientific">Staphylotrichum tortipilum</name>
    <dbReference type="NCBI Taxonomy" id="2831512"/>
    <lineage>
        <taxon>Eukaryota</taxon>
        <taxon>Fungi</taxon>
        <taxon>Dikarya</taxon>
        <taxon>Ascomycota</taxon>
        <taxon>Pezizomycotina</taxon>
        <taxon>Sordariomycetes</taxon>
        <taxon>Sordariomycetidae</taxon>
        <taxon>Sordariales</taxon>
        <taxon>Chaetomiaceae</taxon>
        <taxon>Staphylotrichum</taxon>
    </lineage>
</organism>
<reference evidence="1" key="1">
    <citation type="journal article" date="2023" name="Mol. Phylogenet. Evol.">
        <title>Genome-scale phylogeny and comparative genomics of the fungal order Sordariales.</title>
        <authorList>
            <person name="Hensen N."/>
            <person name="Bonometti L."/>
            <person name="Westerberg I."/>
            <person name="Brannstrom I.O."/>
            <person name="Guillou S."/>
            <person name="Cros-Aarteil S."/>
            <person name="Calhoun S."/>
            <person name="Haridas S."/>
            <person name="Kuo A."/>
            <person name="Mondo S."/>
            <person name="Pangilinan J."/>
            <person name="Riley R."/>
            <person name="LaButti K."/>
            <person name="Andreopoulos B."/>
            <person name="Lipzen A."/>
            <person name="Chen C."/>
            <person name="Yan M."/>
            <person name="Daum C."/>
            <person name="Ng V."/>
            <person name="Clum A."/>
            <person name="Steindorff A."/>
            <person name="Ohm R.A."/>
            <person name="Martin F."/>
            <person name="Silar P."/>
            <person name="Natvig D.O."/>
            <person name="Lalanne C."/>
            <person name="Gautier V."/>
            <person name="Ament-Velasquez S.L."/>
            <person name="Kruys A."/>
            <person name="Hutchinson M.I."/>
            <person name="Powell A.J."/>
            <person name="Barry K."/>
            <person name="Miller A.N."/>
            <person name="Grigoriev I.V."/>
            <person name="Debuchy R."/>
            <person name="Gladieux P."/>
            <person name="Hiltunen Thoren M."/>
            <person name="Johannesson H."/>
        </authorList>
    </citation>
    <scope>NUCLEOTIDE SEQUENCE</scope>
    <source>
        <strain evidence="1">CBS 103.79</strain>
    </source>
</reference>
<evidence type="ECO:0008006" key="3">
    <source>
        <dbReference type="Google" id="ProtNLM"/>
    </source>
</evidence>
<name>A0AAN6RNF7_9PEZI</name>
<dbReference type="InterPro" id="IPR029063">
    <property type="entry name" value="SAM-dependent_MTases_sf"/>
</dbReference>
<dbReference type="EMBL" id="MU856558">
    <property type="protein sequence ID" value="KAK3896538.1"/>
    <property type="molecule type" value="Genomic_DNA"/>
</dbReference>
<comment type="caution">
    <text evidence="1">The sequence shown here is derived from an EMBL/GenBank/DDBJ whole genome shotgun (WGS) entry which is preliminary data.</text>
</comment>
<accession>A0AAN6RNF7</accession>
<evidence type="ECO:0000313" key="1">
    <source>
        <dbReference type="EMBL" id="KAK3896538.1"/>
    </source>
</evidence>
<keyword evidence="2" id="KW-1185">Reference proteome</keyword>
<protein>
    <recommendedName>
        <fullName evidence="3">Methyltransferase</fullName>
    </recommendedName>
</protein>
<gene>
    <name evidence="1" type="ORF">C8A05DRAFT_20501</name>
</gene>